<dbReference type="AlphaFoldDB" id="A0A068S4I8"/>
<accession>A0A068S4I8</accession>
<evidence type="ECO:0000313" key="1">
    <source>
        <dbReference type="EMBL" id="CDH56141.1"/>
    </source>
</evidence>
<dbReference type="Proteomes" id="UP000027586">
    <property type="component" value="Unassembled WGS sequence"/>
</dbReference>
<keyword evidence="2" id="KW-1185">Reference proteome</keyword>
<name>A0A068S4I8_9FUNG</name>
<dbReference type="VEuPathDB" id="FungiDB:LCOR_07224.1"/>
<reference evidence="1" key="1">
    <citation type="submission" date="2013-08" db="EMBL/GenBank/DDBJ databases">
        <title>Gene expansion shapes genome architecture in the human pathogen Lichtheimia corymbifera: an evolutionary genomics analysis in the ancient terrestrial Mucorales (Mucoromycotina).</title>
        <authorList>
            <person name="Schwartze V.U."/>
            <person name="Winter S."/>
            <person name="Shelest E."/>
            <person name="Marcet-Houben M."/>
            <person name="Horn F."/>
            <person name="Wehner S."/>
            <person name="Hoffmann K."/>
            <person name="Riege K."/>
            <person name="Sammeth M."/>
            <person name="Nowrousian M."/>
            <person name="Valiante V."/>
            <person name="Linde J."/>
            <person name="Jacobsen I.D."/>
            <person name="Marz M."/>
            <person name="Brakhage A.A."/>
            <person name="Gabaldon T."/>
            <person name="Bocker S."/>
            <person name="Voigt K."/>
        </authorList>
    </citation>
    <scope>NUCLEOTIDE SEQUENCE [LARGE SCALE GENOMIC DNA]</scope>
    <source>
        <strain evidence="1">FSU 9682</strain>
    </source>
</reference>
<sequence>MPVVSAFITISATVLAARVTSLLVISCSAVVLLPEWQPPVRSPTLLWILLNSLKHRQNVASPIKRGQRDMLCTEGLC</sequence>
<protein>
    <submittedName>
        <fullName evidence="1">Uncharacterized protein</fullName>
    </submittedName>
</protein>
<comment type="caution">
    <text evidence="1">The sequence shown here is derived from an EMBL/GenBank/DDBJ whole genome shotgun (WGS) entry which is preliminary data.</text>
</comment>
<dbReference type="EMBL" id="CBTN010000035">
    <property type="protein sequence ID" value="CDH56141.1"/>
    <property type="molecule type" value="Genomic_DNA"/>
</dbReference>
<proteinExistence type="predicted"/>
<gene>
    <name evidence="1" type="ORF">LCOR_07224.1</name>
</gene>
<evidence type="ECO:0000313" key="2">
    <source>
        <dbReference type="Proteomes" id="UP000027586"/>
    </source>
</evidence>
<organism evidence="1 2">
    <name type="scientific">Lichtheimia corymbifera JMRC:FSU:9682</name>
    <dbReference type="NCBI Taxonomy" id="1263082"/>
    <lineage>
        <taxon>Eukaryota</taxon>
        <taxon>Fungi</taxon>
        <taxon>Fungi incertae sedis</taxon>
        <taxon>Mucoromycota</taxon>
        <taxon>Mucoromycotina</taxon>
        <taxon>Mucoromycetes</taxon>
        <taxon>Mucorales</taxon>
        <taxon>Lichtheimiaceae</taxon>
        <taxon>Lichtheimia</taxon>
    </lineage>
</organism>